<feature type="binding site" evidence="4">
    <location>
        <position position="311"/>
    </location>
    <ligand>
        <name>NAD(+)</name>
        <dbReference type="ChEBI" id="CHEBI:57540"/>
    </ligand>
</feature>
<dbReference type="SUPFAM" id="SSF51735">
    <property type="entry name" value="NAD(P)-binding Rossmann-fold domains"/>
    <property type="match status" value="1"/>
</dbReference>
<comment type="similarity">
    <text evidence="1 4 6">Belongs to the adenosylhomocysteinase family.</text>
</comment>
<dbReference type="InterPro" id="IPR020082">
    <property type="entry name" value="S-Ado-L-homoCys_hydrolase_CS"/>
</dbReference>
<comment type="pathway">
    <text evidence="4 5">Amino-acid biosynthesis; L-homocysteine biosynthesis; L-homocysteine from S-adenosyl-L-homocysteine: step 1/1.</text>
</comment>
<reference evidence="8 9" key="1">
    <citation type="submission" date="2024-06" db="EMBL/GenBank/DDBJ databases">
        <title>Genomic Encyclopedia of Type Strains, Phase IV (KMG-IV): sequencing the most valuable type-strain genomes for metagenomic binning, comparative biology and taxonomic classification.</title>
        <authorList>
            <person name="Goeker M."/>
        </authorList>
    </citation>
    <scope>NUCLEOTIDE SEQUENCE [LARGE SCALE GENOMIC DNA]</scope>
    <source>
        <strain evidence="8 9">DSM 17809</strain>
    </source>
</reference>
<dbReference type="GO" id="GO:0004013">
    <property type="term" value="F:adenosylhomocysteinase activity"/>
    <property type="evidence" value="ECO:0007669"/>
    <property type="project" value="UniProtKB-EC"/>
</dbReference>
<dbReference type="EMBL" id="JBEPLU010000001">
    <property type="protein sequence ID" value="MET3526583.1"/>
    <property type="molecule type" value="Genomic_DNA"/>
</dbReference>
<evidence type="ECO:0000256" key="2">
    <source>
        <dbReference type="ARBA" id="ARBA00022563"/>
    </source>
</evidence>
<dbReference type="Gene3D" id="3.40.50.720">
    <property type="entry name" value="NAD(P)-binding Rossmann-like Domain"/>
    <property type="match status" value="1"/>
</dbReference>
<dbReference type="SMART" id="SM00997">
    <property type="entry name" value="AdoHcyase_NAD"/>
    <property type="match status" value="1"/>
</dbReference>
<feature type="binding site" evidence="4">
    <location>
        <position position="129"/>
    </location>
    <ligand>
        <name>substrate</name>
    </ligand>
</feature>
<evidence type="ECO:0000256" key="1">
    <source>
        <dbReference type="ARBA" id="ARBA00007122"/>
    </source>
</evidence>
<feature type="binding site" evidence="4">
    <location>
        <begin position="190"/>
        <end position="192"/>
    </location>
    <ligand>
        <name>NAD(+)</name>
        <dbReference type="ChEBI" id="CHEBI:57540"/>
    </ligand>
</feature>
<feature type="binding site" evidence="4">
    <location>
        <position position="54"/>
    </location>
    <ligand>
        <name>substrate</name>
    </ligand>
</feature>
<evidence type="ECO:0000256" key="5">
    <source>
        <dbReference type="RuleBase" id="RU000548"/>
    </source>
</evidence>
<comment type="caution">
    <text evidence="8">The sequence shown here is derived from an EMBL/GenBank/DDBJ whole genome shotgun (WGS) entry which is preliminary data.</text>
</comment>
<dbReference type="Pfam" id="PF05221">
    <property type="entry name" value="AdoHcyase"/>
    <property type="match status" value="1"/>
</dbReference>
<dbReference type="InterPro" id="IPR042172">
    <property type="entry name" value="Adenosylhomocyst_ase-like_sf"/>
</dbReference>
<keyword evidence="3 4" id="KW-0520">NAD</keyword>
<feature type="binding site" evidence="4">
    <location>
        <begin position="332"/>
        <end position="334"/>
    </location>
    <ligand>
        <name>NAD(+)</name>
        <dbReference type="ChEBI" id="CHEBI:57540"/>
    </ligand>
</feature>
<evidence type="ECO:0000256" key="6">
    <source>
        <dbReference type="RuleBase" id="RU004166"/>
    </source>
</evidence>
<evidence type="ECO:0000256" key="3">
    <source>
        <dbReference type="ARBA" id="ARBA00023027"/>
    </source>
</evidence>
<comment type="function">
    <text evidence="4">May play a key role in the regulation of the intracellular concentration of adenosylhomocysteine.</text>
</comment>
<keyword evidence="9" id="KW-1185">Reference proteome</keyword>
<dbReference type="PROSITE" id="PS00739">
    <property type="entry name" value="ADOHCYASE_2"/>
    <property type="match status" value="1"/>
</dbReference>
<evidence type="ECO:0000313" key="9">
    <source>
        <dbReference type="Proteomes" id="UP001549110"/>
    </source>
</evidence>
<feature type="binding site" evidence="4">
    <location>
        <position position="223"/>
    </location>
    <ligand>
        <name>substrate</name>
    </ligand>
</feature>
<accession>A0ABV2EHR6</accession>
<dbReference type="PROSITE" id="PS00738">
    <property type="entry name" value="ADOHCYASE_1"/>
    <property type="match status" value="1"/>
</dbReference>
<comment type="catalytic activity">
    <reaction evidence="4 5">
        <text>S-adenosyl-L-homocysteine + H2O = L-homocysteine + adenosine</text>
        <dbReference type="Rhea" id="RHEA:21708"/>
        <dbReference type="ChEBI" id="CHEBI:15377"/>
        <dbReference type="ChEBI" id="CHEBI:16335"/>
        <dbReference type="ChEBI" id="CHEBI:57856"/>
        <dbReference type="ChEBI" id="CHEBI:58199"/>
        <dbReference type="EC" id="3.13.2.1"/>
    </reaction>
</comment>
<organism evidence="8 9">
    <name type="scientific">Phenylobacterium koreense</name>
    <dbReference type="NCBI Taxonomy" id="266125"/>
    <lineage>
        <taxon>Bacteria</taxon>
        <taxon>Pseudomonadati</taxon>
        <taxon>Pseudomonadota</taxon>
        <taxon>Alphaproteobacteria</taxon>
        <taxon>Caulobacterales</taxon>
        <taxon>Caulobacteraceae</taxon>
        <taxon>Phenylobacterium</taxon>
    </lineage>
</organism>
<feature type="binding site" evidence="4">
    <location>
        <position position="189"/>
    </location>
    <ligand>
        <name>substrate</name>
    </ligand>
</feature>
<dbReference type="InterPro" id="IPR000043">
    <property type="entry name" value="Adenosylhomocysteinase-like"/>
</dbReference>
<dbReference type="NCBIfam" id="TIGR00936">
    <property type="entry name" value="ahcY"/>
    <property type="match status" value="1"/>
</dbReference>
<keyword evidence="2 4" id="KW-0554">One-carbon metabolism</keyword>
<feature type="domain" description="S-adenosyl-L-homocysteine hydrolase NAD binding" evidence="7">
    <location>
        <begin position="224"/>
        <end position="383"/>
    </location>
</feature>
<dbReference type="PANTHER" id="PTHR23420:SF0">
    <property type="entry name" value="ADENOSYLHOMOCYSTEINASE"/>
    <property type="match status" value="1"/>
</dbReference>
<proteinExistence type="inferred from homology"/>
<keyword evidence="4" id="KW-0963">Cytoplasm</keyword>
<gene>
    <name evidence="4" type="primary">ahcY</name>
    <name evidence="8" type="ORF">ABID41_001678</name>
</gene>
<feature type="binding site" evidence="4">
    <location>
        <position position="276"/>
    </location>
    <ligand>
        <name>NAD(+)</name>
        <dbReference type="ChEBI" id="CHEBI:57540"/>
    </ligand>
</feature>
<feature type="binding site" evidence="4">
    <location>
        <position position="219"/>
    </location>
    <ligand>
        <name>substrate</name>
    </ligand>
</feature>
<dbReference type="Proteomes" id="UP001549110">
    <property type="component" value="Unassembled WGS sequence"/>
</dbReference>
<dbReference type="SUPFAM" id="SSF52283">
    <property type="entry name" value="Formate/glycerate dehydrogenase catalytic domain-like"/>
    <property type="match status" value="1"/>
</dbReference>
<feature type="binding site" evidence="4">
    <location>
        <position position="377"/>
    </location>
    <ligand>
        <name>NAD(+)</name>
        <dbReference type="ChEBI" id="CHEBI:57540"/>
    </ligand>
</feature>
<comment type="cofactor">
    <cofactor evidence="4 5">
        <name>NAD(+)</name>
        <dbReference type="ChEBI" id="CHEBI:57540"/>
    </cofactor>
    <text evidence="4 5">Binds 1 NAD(+) per subunit.</text>
</comment>
<dbReference type="NCBIfam" id="NF004005">
    <property type="entry name" value="PRK05476.2-3"/>
    <property type="match status" value="1"/>
</dbReference>
<dbReference type="SMART" id="SM00996">
    <property type="entry name" value="AdoHcyase"/>
    <property type="match status" value="1"/>
</dbReference>
<dbReference type="PIRSF" id="PIRSF001109">
    <property type="entry name" value="Ad_hcy_hydrolase"/>
    <property type="match status" value="1"/>
</dbReference>
<dbReference type="PANTHER" id="PTHR23420">
    <property type="entry name" value="ADENOSYLHOMOCYSTEINASE"/>
    <property type="match status" value="1"/>
</dbReference>
<dbReference type="InterPro" id="IPR015878">
    <property type="entry name" value="Ado_hCys_hydrolase_NAD-bd"/>
</dbReference>
<feature type="binding site" evidence="4">
    <location>
        <position position="224"/>
    </location>
    <ligand>
        <name>NAD(+)</name>
        <dbReference type="ChEBI" id="CHEBI:57540"/>
    </ligand>
</feature>
<dbReference type="RefSeq" id="WP_331931865.1">
    <property type="nucleotide sequence ID" value="NZ_JBEPLU010000001.1"/>
</dbReference>
<evidence type="ECO:0000259" key="7">
    <source>
        <dbReference type="SMART" id="SM00997"/>
    </source>
</evidence>
<evidence type="ECO:0000256" key="4">
    <source>
        <dbReference type="HAMAP-Rule" id="MF_00563"/>
    </source>
</evidence>
<feature type="binding site" evidence="4">
    <location>
        <begin position="253"/>
        <end position="258"/>
    </location>
    <ligand>
        <name>NAD(+)</name>
        <dbReference type="ChEBI" id="CHEBI:57540"/>
    </ligand>
</feature>
<sequence>MTDYVVKDIALADFGRKEIAIAETEMPGLMAVRAEFGKDQPLKGARIAGSLHMTIQTAVLIQTLEALGAEVRWASCNIFSTQDHAAAAIAAAGTPVFAIKGETLVEYWEYAHKIFEWADGGYPNLILDDGGDATLLCVLGPKAEKDPSILDKPTNEEEEALYAVMKRYLKEKPGFYTAIRNAIGGVSEETTTGVHRLYQMAERGELPFPAINVNDSVTKSKFDNLYGCRESLVDAIRRGTDVMLSGKVAVVLGYGDVGKGSAASLRNGGARVMVTEVDPICALQAAMEGYEVVTMEDAADKADIFVTATGNKDVLTVDHMRRMKNNAIVANIGHFDSEIQIAGLRNFKWDEIKPQVHHVEFPDGKKIIVLSEGRLVNLGNATGHPSFVMSASFTNQTLAQIELWTNKSKYETKVYTLPKHLDEKVASLHLEKLGAKLTVLSKDQADYIGVPQAGPFKPDHYRY</sequence>
<dbReference type="Gene3D" id="3.40.50.1480">
    <property type="entry name" value="Adenosylhomocysteinase-like"/>
    <property type="match status" value="1"/>
</dbReference>
<comment type="subcellular location">
    <subcellularLocation>
        <location evidence="4">Cytoplasm</location>
    </subcellularLocation>
</comment>
<dbReference type="HAMAP" id="MF_00563">
    <property type="entry name" value="AdoHcyase"/>
    <property type="match status" value="1"/>
</dbReference>
<protein>
    <recommendedName>
        <fullName evidence="4">Adenosylhomocysteinase</fullName>
        <ecNumber evidence="4">3.13.2.1</ecNumber>
    </recommendedName>
    <alternativeName>
        <fullName evidence="4">S-adenosyl-L-homocysteine hydrolase</fullName>
        <shortName evidence="4">AdoHcyase</shortName>
    </alternativeName>
</protein>
<keyword evidence="4 5" id="KW-0378">Hydrolase</keyword>
<dbReference type="Pfam" id="PF00670">
    <property type="entry name" value="AdoHcyase_NAD"/>
    <property type="match status" value="1"/>
</dbReference>
<name>A0ABV2EHR6_9CAUL</name>
<dbReference type="InterPro" id="IPR036291">
    <property type="entry name" value="NAD(P)-bd_dom_sf"/>
</dbReference>
<dbReference type="EC" id="3.13.2.1" evidence="4"/>
<evidence type="ECO:0000313" key="8">
    <source>
        <dbReference type="EMBL" id="MET3526583.1"/>
    </source>
</evidence>
<dbReference type="CDD" id="cd00401">
    <property type="entry name" value="SAHH"/>
    <property type="match status" value="1"/>
</dbReference>